<dbReference type="NCBIfam" id="TIGR04183">
    <property type="entry name" value="Por_Secre_tail"/>
    <property type="match status" value="1"/>
</dbReference>
<evidence type="ECO:0000256" key="2">
    <source>
        <dbReference type="SAM" id="SignalP"/>
    </source>
</evidence>
<sequence>MRKIFTFLCFIILPCYTLMIAQTIYVATNGNDSNSGSISSPYKTFSKAVSVMSPGSTCIIKGGVYEQELLISKSGSSGNYLTFKAADGEKVTIKATTVVNGWQLHSGSIFKANVSMSIDSRFRALYHNGDYMDLARWPNNVDNNRWTLNTVAVTGGDASSFQASSLPNMDWTGGLVYYLGAHSGASWTRPIISSTTTQINHVGVDITKWPFDPHNPTVWRNIPGNNRGQMFLFNKLEALDYAREWFYDSANTILYFQTPDGNIPANGTVEIATRQYGAQLTGQYIKVEGIDFFGGSIKISGSNNMFFNNTVIHGNEGHDNLNNTGASVGEAAIEVLGANTLVKRCIINHSAVNGIIIQNYSGAHNSIIEENTISNIDYLGIHATAVRSTANNIKVLKNTITNAGRDGIYVSGLNCETAYNDASRAELINSDSGVFYTVGNAASKGSVIHHNWFHDSASPSYSSAKAAGIYLDNDSKGYVVHHNVIWNVSWSGFQVNWANWNIDFFNNTIWNSGGAMDSWVNGRVQQDNRIYNNFASTGDWFRGTGFDIQNNIIAASSPFEDVANLNFMPKSGTSLIDSGRQITGFVNPFKGTAPDLGAYERGGTAWTAGVDAIMDTGEALDVAQFFNQKSNLTIYPNPASDVLNVQLDASQNRGIVTVKVYSLLGRLIQIKQFDESQNSEISIPLNDFSQGTYLIKLFANGSVYNGKFIKK</sequence>
<proteinExistence type="predicted"/>
<accession>A0A2S1LBW8</accession>
<dbReference type="RefSeq" id="WP_108740199.1">
    <property type="nucleotide sequence ID" value="NZ_CP020918.1"/>
</dbReference>
<dbReference type="InterPro" id="IPR012334">
    <property type="entry name" value="Pectin_lyas_fold"/>
</dbReference>
<feature type="chain" id="PRO_5015397435" description="Secretion system C-terminal sorting domain-containing protein" evidence="2">
    <location>
        <begin position="22"/>
        <end position="711"/>
    </location>
</feature>
<dbReference type="AlphaFoldDB" id="A0A2S1LBW8"/>
<name>A0A2S1LBW8_9FLAO</name>
<evidence type="ECO:0000259" key="3">
    <source>
        <dbReference type="Pfam" id="PF18962"/>
    </source>
</evidence>
<dbReference type="SMART" id="SM00710">
    <property type="entry name" value="PbH1"/>
    <property type="match status" value="7"/>
</dbReference>
<dbReference type="Proteomes" id="UP000244527">
    <property type="component" value="Chromosome"/>
</dbReference>
<evidence type="ECO:0000256" key="1">
    <source>
        <dbReference type="ARBA" id="ARBA00022729"/>
    </source>
</evidence>
<evidence type="ECO:0000313" key="5">
    <source>
        <dbReference type="Proteomes" id="UP000244527"/>
    </source>
</evidence>
<dbReference type="Gene3D" id="2.160.20.10">
    <property type="entry name" value="Single-stranded right-handed beta-helix, Pectin lyase-like"/>
    <property type="match status" value="2"/>
</dbReference>
<organism evidence="4 5">
    <name type="scientific">Flavobacterium faecale</name>
    <dbReference type="NCBI Taxonomy" id="1355330"/>
    <lineage>
        <taxon>Bacteria</taxon>
        <taxon>Pseudomonadati</taxon>
        <taxon>Bacteroidota</taxon>
        <taxon>Flavobacteriia</taxon>
        <taxon>Flavobacteriales</taxon>
        <taxon>Flavobacteriaceae</taxon>
        <taxon>Flavobacterium</taxon>
    </lineage>
</organism>
<dbReference type="KEGG" id="ffa:FFWV33_06740"/>
<evidence type="ECO:0000313" key="4">
    <source>
        <dbReference type="EMBL" id="AWG21250.1"/>
    </source>
</evidence>
<dbReference type="OrthoDB" id="5381604at2"/>
<reference evidence="4 5" key="1">
    <citation type="submission" date="2017-04" db="EMBL/GenBank/DDBJ databases">
        <title>Compelte genome sequence of WV33.</title>
        <authorList>
            <person name="Lee P.C."/>
        </authorList>
    </citation>
    <scope>NUCLEOTIDE SEQUENCE [LARGE SCALE GENOMIC DNA]</scope>
    <source>
        <strain evidence="4 5">WV33</strain>
    </source>
</reference>
<dbReference type="PANTHER" id="PTHR36453:SF1">
    <property type="entry name" value="RIGHT HANDED BETA HELIX DOMAIN-CONTAINING PROTEIN"/>
    <property type="match status" value="1"/>
</dbReference>
<dbReference type="InterPro" id="IPR006626">
    <property type="entry name" value="PbH1"/>
</dbReference>
<dbReference type="InterPro" id="IPR011050">
    <property type="entry name" value="Pectin_lyase_fold/virulence"/>
</dbReference>
<dbReference type="EMBL" id="CP020918">
    <property type="protein sequence ID" value="AWG21250.1"/>
    <property type="molecule type" value="Genomic_DNA"/>
</dbReference>
<dbReference type="InterPro" id="IPR026444">
    <property type="entry name" value="Secre_tail"/>
</dbReference>
<protein>
    <recommendedName>
        <fullName evidence="3">Secretion system C-terminal sorting domain-containing protein</fullName>
    </recommendedName>
</protein>
<dbReference type="SUPFAM" id="SSF51126">
    <property type="entry name" value="Pectin lyase-like"/>
    <property type="match status" value="2"/>
</dbReference>
<dbReference type="Pfam" id="PF18962">
    <property type="entry name" value="Por_Secre_tail"/>
    <property type="match status" value="1"/>
</dbReference>
<keyword evidence="5" id="KW-1185">Reference proteome</keyword>
<dbReference type="PANTHER" id="PTHR36453">
    <property type="entry name" value="SECRETED PROTEIN-RELATED"/>
    <property type="match status" value="1"/>
</dbReference>
<gene>
    <name evidence="4" type="ORF">FFWV33_06740</name>
</gene>
<dbReference type="Gene3D" id="2.60.40.3080">
    <property type="match status" value="1"/>
</dbReference>
<feature type="signal peptide" evidence="2">
    <location>
        <begin position="1"/>
        <end position="21"/>
    </location>
</feature>
<keyword evidence="1 2" id="KW-0732">Signal</keyword>
<feature type="domain" description="Secretion system C-terminal sorting" evidence="3">
    <location>
        <begin position="634"/>
        <end position="708"/>
    </location>
</feature>